<comment type="cofactor">
    <cofactor evidence="17">
        <name>Mg(2+)</name>
        <dbReference type="ChEBI" id="CHEBI:18420"/>
    </cofactor>
    <text evidence="17">Binds 1 Mg(2+) ion per subunit.</text>
</comment>
<dbReference type="GO" id="GO:0009231">
    <property type="term" value="P:riboflavin biosynthetic process"/>
    <property type="evidence" value="ECO:0007669"/>
    <property type="project" value="InterPro"/>
</dbReference>
<dbReference type="InterPro" id="IPR023465">
    <property type="entry name" value="Riboflavin_kinase_dom_sf"/>
</dbReference>
<proteinExistence type="inferred from homology"/>
<evidence type="ECO:0000259" key="18">
    <source>
        <dbReference type="Pfam" id="PF01982"/>
    </source>
</evidence>
<dbReference type="InterPro" id="IPR036390">
    <property type="entry name" value="WH_DNA-bd_sf"/>
</dbReference>
<keyword evidence="9 17" id="KW-0479">Metal-binding</keyword>
<keyword evidence="7 17" id="KW-0288">FMN</keyword>
<keyword evidence="10 17" id="KW-0547">Nucleotide-binding</keyword>
<dbReference type="InterPro" id="IPR036388">
    <property type="entry name" value="WH-like_DNA-bd_sf"/>
</dbReference>
<dbReference type="AlphaFoldDB" id="A0A4D6HLU4"/>
<evidence type="ECO:0000256" key="13">
    <source>
        <dbReference type="ARBA" id="ARBA00029789"/>
    </source>
</evidence>
<name>A0A4D6HLU4_9EURY</name>
<gene>
    <name evidence="17" type="primary">ribK</name>
    <name evidence="19" type="ORF">DV706_10845</name>
</gene>
<keyword evidence="8 17" id="KW-0808">Transferase</keyword>
<dbReference type="GO" id="GO:0000166">
    <property type="term" value="F:nucleotide binding"/>
    <property type="evidence" value="ECO:0007669"/>
    <property type="project" value="UniProtKB-UniRule"/>
</dbReference>
<feature type="binding site" evidence="17">
    <location>
        <position position="200"/>
    </location>
    <ligand>
        <name>FMN</name>
        <dbReference type="ChEBI" id="CHEBI:58210"/>
    </ligand>
</feature>
<dbReference type="RefSeq" id="WP_006064598.1">
    <property type="nucleotide sequence ID" value="NZ_CP031305.1"/>
</dbReference>
<dbReference type="SUPFAM" id="SSF82114">
    <property type="entry name" value="Riboflavin kinase-like"/>
    <property type="match status" value="1"/>
</dbReference>
<dbReference type="PANTHER" id="PTHR40706">
    <property type="entry name" value="RIBOFLAVIN KINASE"/>
    <property type="match status" value="1"/>
</dbReference>
<feature type="domain" description="Riboflavin kinase" evidence="18">
    <location>
        <begin position="105"/>
        <end position="231"/>
    </location>
</feature>
<comment type="similarity">
    <text evidence="3 17">Belongs to the archaeal riboflavin kinase family.</text>
</comment>
<dbReference type="Pfam" id="PF01982">
    <property type="entry name" value="CTP-dep_RFKase"/>
    <property type="match status" value="1"/>
</dbReference>
<evidence type="ECO:0000256" key="2">
    <source>
        <dbReference type="ARBA" id="ARBA00005219"/>
    </source>
</evidence>
<dbReference type="InterPro" id="IPR039063">
    <property type="entry name" value="RibK_CTP-dep"/>
</dbReference>
<dbReference type="GO" id="GO:0008531">
    <property type="term" value="F:riboflavin kinase activity"/>
    <property type="evidence" value="ECO:0007669"/>
    <property type="project" value="InterPro"/>
</dbReference>
<evidence type="ECO:0000256" key="15">
    <source>
        <dbReference type="ARBA" id="ARBA00033116"/>
    </source>
</evidence>
<sequence length="235" mass="26406">MPVSAESAVGHDELAVLKLLALEGGLEGDVKISCSHLADRLDASNQTASRRLQRLESATLLERDTVSDGQWVAITDDGERALHAEYEDYRRIFETESEIELDGTITSGMGEGRHYISLPGYKRQFEQRLGYEPFPGTLNVDLRDDSVRRRSAISALEPVPIDGWEDEERTYGPAVCYPATIETVDGDRYETAHIIAPERTHHDEDQLEVIAPDKLRTQLELEDDDHVVVYVGDRQ</sequence>
<evidence type="ECO:0000256" key="3">
    <source>
        <dbReference type="ARBA" id="ARBA00006428"/>
    </source>
</evidence>
<evidence type="ECO:0000256" key="5">
    <source>
        <dbReference type="ARBA" id="ARBA00017394"/>
    </source>
</evidence>
<dbReference type="KEGG" id="nbg:DV706_10845"/>
<evidence type="ECO:0000256" key="11">
    <source>
        <dbReference type="ARBA" id="ARBA00022777"/>
    </source>
</evidence>
<dbReference type="Gene3D" id="1.10.10.10">
    <property type="entry name" value="Winged helix-like DNA-binding domain superfamily/Winged helix DNA-binding domain"/>
    <property type="match status" value="1"/>
</dbReference>
<dbReference type="GeneID" id="39851755"/>
<reference evidence="19 20" key="1">
    <citation type="journal article" date="2019" name="Nat. Commun.">
        <title>A new type of DNA phosphorothioation-based antiviral system in archaea.</title>
        <authorList>
            <person name="Xiong L."/>
            <person name="Liu S."/>
            <person name="Chen S."/>
            <person name="Xiao Y."/>
            <person name="Zhu B."/>
            <person name="Gao Y."/>
            <person name="Zhang Y."/>
            <person name="Chen B."/>
            <person name="Luo J."/>
            <person name="Deng Z."/>
            <person name="Chen X."/>
            <person name="Wang L."/>
            <person name="Chen S."/>
        </authorList>
    </citation>
    <scope>NUCLEOTIDE SEQUENCE [LARGE SCALE GENOMIC DNA]</scope>
    <source>
        <strain evidence="19 20">JCM 10635</strain>
    </source>
</reference>
<evidence type="ECO:0000256" key="7">
    <source>
        <dbReference type="ARBA" id="ARBA00022643"/>
    </source>
</evidence>
<feature type="binding site" evidence="17">
    <location>
        <position position="139"/>
    </location>
    <ligand>
        <name>Mg(2+)</name>
        <dbReference type="ChEBI" id="CHEBI:18420"/>
    </ligand>
</feature>
<comment type="catalytic activity">
    <reaction evidence="16 17">
        <text>riboflavin + CTP = CDP + FMN + H(+)</text>
        <dbReference type="Rhea" id="RHEA:25021"/>
        <dbReference type="ChEBI" id="CHEBI:15378"/>
        <dbReference type="ChEBI" id="CHEBI:37563"/>
        <dbReference type="ChEBI" id="CHEBI:57986"/>
        <dbReference type="ChEBI" id="CHEBI:58069"/>
        <dbReference type="ChEBI" id="CHEBI:58210"/>
        <dbReference type="EC" id="2.7.1.161"/>
    </reaction>
</comment>
<keyword evidence="11 17" id="KW-0418">Kinase</keyword>
<accession>A0A4D6HLU4</accession>
<evidence type="ECO:0000256" key="14">
    <source>
        <dbReference type="ARBA" id="ARBA00030544"/>
    </source>
</evidence>
<dbReference type="InterPro" id="IPR023602">
    <property type="entry name" value="Riboflavin_kinase_CTP-dep"/>
</dbReference>
<evidence type="ECO:0000313" key="20">
    <source>
        <dbReference type="Proteomes" id="UP000296822"/>
    </source>
</evidence>
<evidence type="ECO:0000256" key="10">
    <source>
        <dbReference type="ARBA" id="ARBA00022741"/>
    </source>
</evidence>
<keyword evidence="6 17" id="KW-0285">Flavoprotein</keyword>
<keyword evidence="12 17" id="KW-0460">Magnesium</keyword>
<feature type="binding site" evidence="17">
    <location>
        <position position="208"/>
    </location>
    <ligand>
        <name>FMN</name>
        <dbReference type="ChEBI" id="CHEBI:58210"/>
    </ligand>
</feature>
<comment type="pathway">
    <text evidence="2 17">Cofactor biosynthesis; FMN biosynthesis; FMN from riboflavin (CTP route): step 1/1.</text>
</comment>
<feature type="binding site" evidence="17">
    <location>
        <begin position="213"/>
        <end position="216"/>
    </location>
    <ligand>
        <name>CDP</name>
        <dbReference type="ChEBI" id="CHEBI:58069"/>
    </ligand>
</feature>
<evidence type="ECO:0000256" key="9">
    <source>
        <dbReference type="ARBA" id="ARBA00022723"/>
    </source>
</evidence>
<dbReference type="InterPro" id="IPR023470">
    <property type="entry name" value="Riboflavin_kinase_archaeal"/>
</dbReference>
<evidence type="ECO:0000256" key="8">
    <source>
        <dbReference type="ARBA" id="ARBA00022679"/>
    </source>
</evidence>
<dbReference type="EMBL" id="CP031305">
    <property type="protein sequence ID" value="QCC54919.1"/>
    <property type="molecule type" value="Genomic_DNA"/>
</dbReference>
<evidence type="ECO:0000256" key="17">
    <source>
        <dbReference type="HAMAP-Rule" id="MF_01285"/>
    </source>
</evidence>
<dbReference type="Pfam" id="PF12840">
    <property type="entry name" value="HTH_20"/>
    <property type="match status" value="1"/>
</dbReference>
<dbReference type="HAMAP" id="MF_01285">
    <property type="entry name" value="Riboflavin_kinase"/>
    <property type="match status" value="1"/>
</dbReference>
<feature type="binding site" evidence="17">
    <location>
        <position position="137"/>
    </location>
    <ligand>
        <name>Mg(2+)</name>
        <dbReference type="ChEBI" id="CHEBI:18420"/>
    </ligand>
</feature>
<dbReference type="UniPathway" id="UPA00276">
    <property type="reaction ID" value="UER00929"/>
</dbReference>
<evidence type="ECO:0000313" key="19">
    <source>
        <dbReference type="EMBL" id="QCC54919.1"/>
    </source>
</evidence>
<comment type="caution">
    <text evidence="17">Lacks conserved residue(s) required for the propagation of feature annotation.</text>
</comment>
<evidence type="ECO:0000256" key="1">
    <source>
        <dbReference type="ARBA" id="ARBA00003072"/>
    </source>
</evidence>
<dbReference type="GO" id="GO:0009398">
    <property type="term" value="P:FMN biosynthetic process"/>
    <property type="evidence" value="ECO:0007669"/>
    <property type="project" value="UniProtKB-UniRule"/>
</dbReference>
<protein>
    <recommendedName>
        <fullName evidence="5 17">Riboflavin kinase</fullName>
        <shortName evidence="17">RFK</shortName>
        <ecNumber evidence="4 17">2.7.1.161</ecNumber>
    </recommendedName>
    <alternativeName>
        <fullName evidence="14 17">CTP-dependent riboflavin kinase</fullName>
    </alternativeName>
    <alternativeName>
        <fullName evidence="15 17">CTP:riboflavin 5'-phosphotransferase</fullName>
    </alternativeName>
    <alternativeName>
        <fullName evidence="13 17">Flavokinase</fullName>
    </alternativeName>
</protein>
<dbReference type="PANTHER" id="PTHR40706:SF1">
    <property type="entry name" value="RIBOFLAVIN KINASE"/>
    <property type="match status" value="1"/>
</dbReference>
<dbReference type="Proteomes" id="UP000296822">
    <property type="component" value="Chromosome"/>
</dbReference>
<dbReference type="GO" id="GO:0000287">
    <property type="term" value="F:magnesium ion binding"/>
    <property type="evidence" value="ECO:0007669"/>
    <property type="project" value="UniProtKB-UniRule"/>
</dbReference>
<evidence type="ECO:0000256" key="12">
    <source>
        <dbReference type="ARBA" id="ARBA00022842"/>
    </source>
</evidence>
<evidence type="ECO:0000256" key="6">
    <source>
        <dbReference type="ARBA" id="ARBA00022630"/>
    </source>
</evidence>
<evidence type="ECO:0000256" key="4">
    <source>
        <dbReference type="ARBA" id="ARBA00011987"/>
    </source>
</evidence>
<dbReference type="EC" id="2.7.1.161" evidence="4 17"/>
<evidence type="ECO:0000256" key="16">
    <source>
        <dbReference type="ARBA" id="ARBA00047857"/>
    </source>
</evidence>
<organism evidence="19 20">
    <name type="scientific">Natronorubrum bangense</name>
    <dbReference type="NCBI Taxonomy" id="61858"/>
    <lineage>
        <taxon>Archaea</taxon>
        <taxon>Methanobacteriati</taxon>
        <taxon>Methanobacteriota</taxon>
        <taxon>Stenosarchaea group</taxon>
        <taxon>Halobacteria</taxon>
        <taxon>Halobacteriales</taxon>
        <taxon>Natrialbaceae</taxon>
        <taxon>Natronorubrum</taxon>
    </lineage>
</organism>
<dbReference type="SUPFAM" id="SSF46785">
    <property type="entry name" value="Winged helix' DNA-binding domain"/>
    <property type="match status" value="1"/>
</dbReference>
<feature type="binding site" evidence="17">
    <location>
        <begin position="108"/>
        <end position="113"/>
    </location>
    <ligand>
        <name>CDP</name>
        <dbReference type="ChEBI" id="CHEBI:58069"/>
    </ligand>
</feature>
<comment type="function">
    <text evidence="1 17">Catalyzes the CTP-dependent phosphorylation of riboflavin (vitamin B2) to form flavin mononucleotide (FMN).</text>
</comment>
<dbReference type="Gene3D" id="2.40.30.30">
    <property type="entry name" value="Riboflavin kinase-like"/>
    <property type="match status" value="1"/>
</dbReference>